<dbReference type="CDD" id="cd06171">
    <property type="entry name" value="Sigma70_r4"/>
    <property type="match status" value="1"/>
</dbReference>
<dbReference type="InterPro" id="IPR007627">
    <property type="entry name" value="RNA_pol_sigma70_r2"/>
</dbReference>
<dbReference type="NCBIfam" id="NF005413">
    <property type="entry name" value="PRK06986.1"/>
    <property type="match status" value="1"/>
</dbReference>
<keyword evidence="7" id="KW-0282">Flagellum</keyword>
<dbReference type="InterPro" id="IPR013324">
    <property type="entry name" value="RNA_pol_sigma_r3/r4-like"/>
</dbReference>
<dbReference type="InterPro" id="IPR012845">
    <property type="entry name" value="RNA_pol_sigma_FliA_WhiG"/>
</dbReference>
<keyword evidence="7" id="KW-0969">Cilium</keyword>
<feature type="domain" description="RNA polymerase sigma-70" evidence="6">
    <location>
        <begin position="118"/>
        <end position="131"/>
    </location>
</feature>
<dbReference type="EMBL" id="CAADIJ010000020">
    <property type="protein sequence ID" value="VFR77439.1"/>
    <property type="molecule type" value="Genomic_DNA"/>
</dbReference>
<dbReference type="PANTHER" id="PTHR30385:SF7">
    <property type="entry name" value="RNA POLYMERASE SIGMA FACTOR FLIA"/>
    <property type="match status" value="1"/>
</dbReference>
<dbReference type="PRINTS" id="PR00046">
    <property type="entry name" value="SIGMA70FCT"/>
</dbReference>
<dbReference type="GO" id="GO:0006352">
    <property type="term" value="P:DNA-templated transcription initiation"/>
    <property type="evidence" value="ECO:0007669"/>
    <property type="project" value="InterPro"/>
</dbReference>
<reference evidence="7" key="1">
    <citation type="submission" date="2019-03" db="EMBL/GenBank/DDBJ databases">
        <authorList>
            <person name="Danneels B."/>
        </authorList>
    </citation>
    <scope>NUCLEOTIDE SEQUENCE</scope>
</reference>
<dbReference type="SUPFAM" id="SSF88946">
    <property type="entry name" value="Sigma2 domain of RNA polymerase sigma factors"/>
    <property type="match status" value="1"/>
</dbReference>
<dbReference type="NCBIfam" id="TIGR02937">
    <property type="entry name" value="sigma70-ECF"/>
    <property type="match status" value="1"/>
</dbReference>
<proteinExistence type="inferred from homology"/>
<dbReference type="InterPro" id="IPR007630">
    <property type="entry name" value="RNA_pol_sigma70_r4"/>
</dbReference>
<protein>
    <submittedName>
        <fullName evidence="7">RNA polymerase sigma factor for flagellar operon</fullName>
    </submittedName>
</protein>
<accession>A0A484PDY4</accession>
<dbReference type="InterPro" id="IPR013325">
    <property type="entry name" value="RNA_pol_sigma_r2"/>
</dbReference>
<dbReference type="GO" id="GO:0003899">
    <property type="term" value="F:DNA-directed RNA polymerase activity"/>
    <property type="evidence" value="ECO:0007669"/>
    <property type="project" value="InterPro"/>
</dbReference>
<dbReference type="PROSITE" id="PS00715">
    <property type="entry name" value="SIGMA70_1"/>
    <property type="match status" value="1"/>
</dbReference>
<dbReference type="GO" id="GO:0003677">
    <property type="term" value="F:DNA binding"/>
    <property type="evidence" value="ECO:0007669"/>
    <property type="project" value="UniProtKB-KW"/>
</dbReference>
<dbReference type="NCBIfam" id="TIGR02479">
    <property type="entry name" value="FliA_WhiG"/>
    <property type="match status" value="1"/>
</dbReference>
<name>A0A484PDY4_9ZZZZ</name>
<dbReference type="InterPro" id="IPR000943">
    <property type="entry name" value="RNA_pol_sigma70"/>
</dbReference>
<keyword evidence="1" id="KW-0963">Cytoplasm</keyword>
<dbReference type="InterPro" id="IPR014284">
    <property type="entry name" value="RNA_pol_sigma-70_dom"/>
</dbReference>
<evidence type="ECO:0000256" key="5">
    <source>
        <dbReference type="ARBA" id="ARBA00023163"/>
    </source>
</evidence>
<dbReference type="EMBL" id="CAADIC010000002">
    <property type="protein sequence ID" value="VFR22627.1"/>
    <property type="molecule type" value="Genomic_DNA"/>
</dbReference>
<dbReference type="Gene3D" id="1.20.140.160">
    <property type="match status" value="1"/>
</dbReference>
<evidence type="ECO:0000256" key="4">
    <source>
        <dbReference type="ARBA" id="ARBA00023125"/>
    </source>
</evidence>
<organism evidence="7">
    <name type="scientific">plant metagenome</name>
    <dbReference type="NCBI Taxonomy" id="1297885"/>
    <lineage>
        <taxon>unclassified sequences</taxon>
        <taxon>metagenomes</taxon>
        <taxon>organismal metagenomes</taxon>
    </lineage>
</organism>
<dbReference type="AlphaFoldDB" id="A0A484PDY4"/>
<evidence type="ECO:0000313" key="9">
    <source>
        <dbReference type="EMBL" id="VFR85645.1"/>
    </source>
</evidence>
<dbReference type="Pfam" id="PF04545">
    <property type="entry name" value="Sigma70_r4"/>
    <property type="match status" value="1"/>
</dbReference>
<keyword evidence="5" id="KW-0804">Transcription</keyword>
<evidence type="ECO:0000259" key="6">
    <source>
        <dbReference type="PROSITE" id="PS00715"/>
    </source>
</evidence>
<dbReference type="Pfam" id="PF04539">
    <property type="entry name" value="Sigma70_r3"/>
    <property type="match status" value="1"/>
</dbReference>
<keyword evidence="4" id="KW-0238">DNA-binding</keyword>
<evidence type="ECO:0000313" key="7">
    <source>
        <dbReference type="EMBL" id="VFR22627.1"/>
    </source>
</evidence>
<dbReference type="InterPro" id="IPR007624">
    <property type="entry name" value="RNA_pol_sigma70_r3"/>
</dbReference>
<dbReference type="EMBL" id="CAADIL010000034">
    <property type="protein sequence ID" value="VFR85645.1"/>
    <property type="molecule type" value="Genomic_DNA"/>
</dbReference>
<keyword evidence="2" id="KW-0805">Transcription regulation</keyword>
<keyword evidence="7" id="KW-0966">Cell projection</keyword>
<dbReference type="GO" id="GO:0016987">
    <property type="term" value="F:sigma factor activity"/>
    <property type="evidence" value="ECO:0007669"/>
    <property type="project" value="UniProtKB-KW"/>
</dbReference>
<dbReference type="Gene3D" id="1.10.1740.10">
    <property type="match status" value="1"/>
</dbReference>
<evidence type="ECO:0000313" key="8">
    <source>
        <dbReference type="EMBL" id="VFR77439.1"/>
    </source>
</evidence>
<dbReference type="PANTHER" id="PTHR30385">
    <property type="entry name" value="SIGMA FACTOR F FLAGELLAR"/>
    <property type="match status" value="1"/>
</dbReference>
<evidence type="ECO:0000256" key="1">
    <source>
        <dbReference type="ARBA" id="ARBA00022490"/>
    </source>
</evidence>
<dbReference type="Pfam" id="PF04542">
    <property type="entry name" value="Sigma70_r2"/>
    <property type="match status" value="1"/>
</dbReference>
<evidence type="ECO:0000256" key="2">
    <source>
        <dbReference type="ARBA" id="ARBA00023015"/>
    </source>
</evidence>
<dbReference type="HAMAP" id="MF_00962">
    <property type="entry name" value="Sigma70_FliA"/>
    <property type="match status" value="1"/>
</dbReference>
<evidence type="ECO:0000256" key="3">
    <source>
        <dbReference type="ARBA" id="ARBA00023082"/>
    </source>
</evidence>
<gene>
    <name evidence="7" type="ORF">ANDA3_2155</name>
    <name evidence="9" type="ORF">DAR2_2023</name>
    <name evidence="8" type="ORF">DAR3_2021</name>
</gene>
<dbReference type="SUPFAM" id="SSF88659">
    <property type="entry name" value="Sigma3 and sigma4 domains of RNA polymerase sigma factors"/>
    <property type="match status" value="2"/>
</dbReference>
<sequence>MYQLSLQLIQCSTLRIIFLTKYDNYCAPGVETFFIEIIRYQHNCHFPRRTRNPLNKRKKTCVIALCFLLHERHNCRVTNPALPMYDAEDRLVALHAPMVRRLALQLLARLPASVELDDLIQSGMIGLLDAARRYRALPEAQFETYATARIRGAMLDELRSQDWLPRSVRAKARRIEQAIQKLEQALGRPPLEAEIAQALDLPLPEYRDLLNDAQGMQVVHYEDFGRDSEGDSDWHDRAAPADAEADPLARMLTGDLRNALMAAIDTLPDREKLLLSLYYEQDLNLKEIGAVMGVTEGRVCQLRTQATARIRAKLAERAWREMPQHLSATQVI</sequence>
<keyword evidence="3" id="KW-0731">Sigma factor</keyword>
<dbReference type="InterPro" id="IPR028617">
    <property type="entry name" value="Sigma70_FliA"/>
</dbReference>